<comment type="caution">
    <text evidence="5">The sequence shown here is derived from an EMBL/GenBank/DDBJ whole genome shotgun (WGS) entry which is preliminary data.</text>
</comment>
<feature type="active site" evidence="2 3">
    <location>
        <position position="267"/>
    </location>
</feature>
<dbReference type="GO" id="GO:0009092">
    <property type="term" value="P:homoserine metabolic process"/>
    <property type="evidence" value="ECO:0007669"/>
    <property type="project" value="TreeGrafter"/>
</dbReference>
<feature type="active site" description="Nucleophile" evidence="2 3">
    <location>
        <position position="123"/>
    </location>
</feature>
<feature type="binding site" evidence="2">
    <location>
        <position position="180"/>
    </location>
    <ligand>
        <name>substrate</name>
    </ligand>
</feature>
<dbReference type="PIRSF" id="PIRSF000443">
    <property type="entry name" value="Homoser_Ac_trans"/>
    <property type="match status" value="1"/>
</dbReference>
<sequence length="321" mass="36033">MPQFNLPAEFELESGEQLVNGFLHYEVLGNPSNEPVWICHALTGSATAKDWWPTLFRKHGGFLDEDKHFIICANSLGSCYGSSNPENYEGEFPSITHRDVVKSFHLLKEHLAIDKIDTLIGGSLGGQQALEWSIIYPEEIQNLVVIGSNARHSAWGIAWNHIQRLAIDNSQDDKGLALAREIAMLSYRSAADFDEKESHWKESSSSNVTSYLNHQGDKFINRFNKQAYYLLTELMDEHDVGRGRSADLTKILGSIKANSLIIGINSDVLFPIKEQEFLAAHIPHAQLEIINSTKGHDAFLLEGNLISKFITNHSQKEFICN</sequence>
<dbReference type="GO" id="GO:0005737">
    <property type="term" value="C:cytoplasm"/>
    <property type="evidence" value="ECO:0007669"/>
    <property type="project" value="UniProtKB-SubCell"/>
</dbReference>
<evidence type="ECO:0000313" key="6">
    <source>
        <dbReference type="Proteomes" id="UP000642920"/>
    </source>
</evidence>
<dbReference type="PANTHER" id="PTHR32268:SF11">
    <property type="entry name" value="HOMOSERINE O-ACETYLTRANSFERASE"/>
    <property type="match status" value="1"/>
</dbReference>
<evidence type="ECO:0000259" key="4">
    <source>
        <dbReference type="Pfam" id="PF00561"/>
    </source>
</evidence>
<keyword evidence="6" id="KW-1185">Reference proteome</keyword>
<protein>
    <recommendedName>
        <fullName evidence="2">Homoserine O-acetyltransferase</fullName>
        <shortName evidence="2">HAT</shortName>
        <ecNumber evidence="2">2.3.1.31</ecNumber>
    </recommendedName>
    <alternativeName>
        <fullName evidence="2">Homoserine transacetylase</fullName>
        <shortName evidence="2">HTA</shortName>
    </alternativeName>
</protein>
<dbReference type="GO" id="GO:0004414">
    <property type="term" value="F:homoserine O-acetyltransferase activity"/>
    <property type="evidence" value="ECO:0007669"/>
    <property type="project" value="UniProtKB-UniRule"/>
</dbReference>
<dbReference type="EMBL" id="JAERQG010000002">
    <property type="protein sequence ID" value="MBL0765259.1"/>
    <property type="molecule type" value="Genomic_DNA"/>
</dbReference>
<dbReference type="Gene3D" id="3.40.50.1820">
    <property type="entry name" value="alpha/beta hydrolase"/>
    <property type="match status" value="1"/>
</dbReference>
<evidence type="ECO:0000313" key="5">
    <source>
        <dbReference type="EMBL" id="MBL0765259.1"/>
    </source>
</evidence>
<evidence type="ECO:0000256" key="2">
    <source>
        <dbReference type="HAMAP-Rule" id="MF_00296"/>
    </source>
</evidence>
<dbReference type="GO" id="GO:0009086">
    <property type="term" value="P:methionine biosynthetic process"/>
    <property type="evidence" value="ECO:0007669"/>
    <property type="project" value="UniProtKB-UniRule"/>
</dbReference>
<comment type="catalytic activity">
    <reaction evidence="2">
        <text>L-homoserine + acetyl-CoA = O-acetyl-L-homoserine + CoA</text>
        <dbReference type="Rhea" id="RHEA:13701"/>
        <dbReference type="ChEBI" id="CHEBI:57287"/>
        <dbReference type="ChEBI" id="CHEBI:57288"/>
        <dbReference type="ChEBI" id="CHEBI:57476"/>
        <dbReference type="ChEBI" id="CHEBI:57716"/>
        <dbReference type="EC" id="2.3.1.31"/>
    </reaction>
</comment>
<comment type="subcellular location">
    <subcellularLocation>
        <location evidence="2">Cytoplasm</location>
    </subcellularLocation>
</comment>
<dbReference type="InterPro" id="IPR029058">
    <property type="entry name" value="AB_hydrolase_fold"/>
</dbReference>
<feature type="domain" description="AB hydrolase-1" evidence="4">
    <location>
        <begin position="35"/>
        <end position="301"/>
    </location>
</feature>
<keyword evidence="1 2" id="KW-0808">Transferase</keyword>
<keyword evidence="2" id="KW-0963">Cytoplasm</keyword>
<proteinExistence type="inferred from homology"/>
<evidence type="ECO:0000256" key="1">
    <source>
        <dbReference type="ARBA" id="ARBA00022679"/>
    </source>
</evidence>
<comment type="pathway">
    <text evidence="2">Amino-acid biosynthesis; L-methionine biosynthesis via de novo pathway; O-acetyl-L-homoserine from L-homoserine: step 1/1.</text>
</comment>
<accession>A0A937DJU3</accession>
<evidence type="ECO:0000256" key="3">
    <source>
        <dbReference type="PIRSR" id="PIRSR000443-1"/>
    </source>
</evidence>
<dbReference type="RefSeq" id="WP_201919708.1">
    <property type="nucleotide sequence ID" value="NZ_JAERQG010000002.1"/>
</dbReference>
<dbReference type="Proteomes" id="UP000642920">
    <property type="component" value="Unassembled WGS sequence"/>
</dbReference>
<dbReference type="InterPro" id="IPR008220">
    <property type="entry name" value="HAT_MetX-like"/>
</dbReference>
<dbReference type="HAMAP" id="MF_00296">
    <property type="entry name" value="MetX_acyltransf"/>
    <property type="match status" value="1"/>
</dbReference>
<keyword evidence="2" id="KW-0486">Methionine biosynthesis</keyword>
<dbReference type="NCBIfam" id="TIGR01392">
    <property type="entry name" value="homoserO_Ac_trn"/>
    <property type="match status" value="1"/>
</dbReference>
<comment type="function">
    <text evidence="2">Transfers an acetyl group from acetyl-CoA to L-homoserine, forming acetyl-L-homoserine.</text>
</comment>
<comment type="caution">
    <text evidence="2">Lacks conserved residue(s) required for the propagation of feature annotation.</text>
</comment>
<dbReference type="EC" id="2.3.1.31" evidence="2"/>
<comment type="similarity">
    <text evidence="2">Belongs to the AB hydrolase superfamily. MetX family.</text>
</comment>
<dbReference type="PANTHER" id="PTHR32268">
    <property type="entry name" value="HOMOSERINE O-ACETYLTRANSFERASE"/>
    <property type="match status" value="1"/>
</dbReference>
<organism evidence="5 6">
    <name type="scientific">Marivirga atlantica</name>
    <dbReference type="NCBI Taxonomy" id="1548457"/>
    <lineage>
        <taxon>Bacteria</taxon>
        <taxon>Pseudomonadati</taxon>
        <taxon>Bacteroidota</taxon>
        <taxon>Cytophagia</taxon>
        <taxon>Cytophagales</taxon>
        <taxon>Marivirgaceae</taxon>
        <taxon>Marivirga</taxon>
    </lineage>
</organism>
<dbReference type="InterPro" id="IPR000073">
    <property type="entry name" value="AB_hydrolase_1"/>
</dbReference>
<name>A0A937DJU3_9BACT</name>
<reference evidence="5" key="1">
    <citation type="submission" date="2021-01" db="EMBL/GenBank/DDBJ databases">
        <title>Marivirga sp. nov., isolated from intertidal surface sediments.</title>
        <authorList>
            <person name="Zhang M."/>
        </authorList>
    </citation>
    <scope>NUCLEOTIDE SEQUENCE</scope>
    <source>
        <strain evidence="5">SM1354</strain>
    </source>
</reference>
<keyword evidence="2 5" id="KW-0012">Acyltransferase</keyword>
<dbReference type="AlphaFoldDB" id="A0A937DJU3"/>
<dbReference type="SUPFAM" id="SSF53474">
    <property type="entry name" value="alpha/beta-Hydrolases"/>
    <property type="match status" value="1"/>
</dbReference>
<feature type="binding site" evidence="2">
    <location>
        <position position="297"/>
    </location>
    <ligand>
        <name>substrate</name>
    </ligand>
</feature>
<keyword evidence="2" id="KW-0028">Amino-acid biosynthesis</keyword>
<gene>
    <name evidence="5" type="primary">metX</name>
    <name evidence="2" type="synonym">metXA</name>
    <name evidence="5" type="ORF">JKP34_08370</name>
</gene>
<dbReference type="Pfam" id="PF00561">
    <property type="entry name" value="Abhydrolase_1"/>
    <property type="match status" value="1"/>
</dbReference>
<comment type="subunit">
    <text evidence="2">Homodimer.</text>
</comment>
<feature type="active site" evidence="2 3">
    <location>
        <position position="296"/>
    </location>
</feature>